<protein>
    <submittedName>
        <fullName evidence="1">Phosphodiesterase</fullName>
    </submittedName>
</protein>
<evidence type="ECO:0000313" key="1">
    <source>
        <dbReference type="EMBL" id="KAJ55418.1"/>
    </source>
</evidence>
<dbReference type="AlphaFoldDB" id="A0A037ZH28"/>
<proteinExistence type="predicted"/>
<sequence length="547" mass="61225">MGHWLRGDKGWNAIMADTKIRTLLIGLDGATYDLLDQLVDEGVMPNMGRIMKDGARGILKSTIHPLTPPAWTTMTTGRTPGNHGVFDFIRVDRDGDKPSYTLATSADVMVPTIWQIASREGLRATTLNFPVSFPAKPIDGVVIPGYVPWSYLGRAIHPRPVFKMLKEKGVFKASEMSTDWQHERKAVQGLGENQLQDWVNFHIVREKRWCDILLTLMDEEPCELMAVLFDGVDRIQHLCYHLIDRATRDQYQTEDAKKTTELALQYYRDVDNYVQAMIDKAGPDAQVMIVSDHGFTRSGARIFYANTWLEKMGLLDWVDGTPMDDQGRVALDENTEASTLINWDTTKAYALSSSSNAIFIRQANGPDEPGVQPEEYEAFRDQMIEDLLALKDPDTGKPVVMHVFKREDAFPGTYTDRAPDITLMLHDYSFLSVLRADEAIKDRQVPYATHHPDGIFVATGPGMAKGKALDDLYIADVAPTAIYSLGLAIPSDMEGKLCEATFDDAYLAENAPRYTDVDELKGDTDTSTLDAEAQAQIKERLKSLGYL</sequence>
<dbReference type="Proteomes" id="UP000026249">
    <property type="component" value="Unassembled WGS sequence"/>
</dbReference>
<dbReference type="Pfam" id="PF01663">
    <property type="entry name" value="Phosphodiest"/>
    <property type="match status" value="1"/>
</dbReference>
<dbReference type="PANTHER" id="PTHR10151">
    <property type="entry name" value="ECTONUCLEOTIDE PYROPHOSPHATASE/PHOSPHODIESTERASE"/>
    <property type="match status" value="1"/>
</dbReference>
<comment type="caution">
    <text evidence="1">The sequence shown here is derived from an EMBL/GenBank/DDBJ whole genome shotgun (WGS) entry which is preliminary data.</text>
</comment>
<name>A0A037ZH28_9RHOB</name>
<dbReference type="GO" id="GO:0016787">
    <property type="term" value="F:hydrolase activity"/>
    <property type="evidence" value="ECO:0007669"/>
    <property type="project" value="UniProtKB-ARBA"/>
</dbReference>
<dbReference type="InterPro" id="IPR002591">
    <property type="entry name" value="Phosphodiest/P_Trfase"/>
</dbReference>
<dbReference type="PANTHER" id="PTHR10151:SF120">
    <property type="entry name" value="BIS(5'-ADENOSYL)-TRIPHOSPHATASE"/>
    <property type="match status" value="1"/>
</dbReference>
<evidence type="ECO:0000313" key="2">
    <source>
        <dbReference type="Proteomes" id="UP000026249"/>
    </source>
</evidence>
<keyword evidence="2" id="KW-1185">Reference proteome</keyword>
<dbReference type="Gene3D" id="3.40.720.10">
    <property type="entry name" value="Alkaline Phosphatase, subunit A"/>
    <property type="match status" value="1"/>
</dbReference>
<accession>A0A037ZH28</accession>
<gene>
    <name evidence="1" type="ORF">ACMU_12030</name>
</gene>
<dbReference type="STRING" id="1454373.ACMU_12030"/>
<dbReference type="SUPFAM" id="SSF53649">
    <property type="entry name" value="Alkaline phosphatase-like"/>
    <property type="match status" value="1"/>
</dbReference>
<dbReference type="EMBL" id="JFKE01000004">
    <property type="protein sequence ID" value="KAJ55418.1"/>
    <property type="molecule type" value="Genomic_DNA"/>
</dbReference>
<dbReference type="InterPro" id="IPR017850">
    <property type="entry name" value="Alkaline_phosphatase_core_sf"/>
</dbReference>
<reference evidence="1 2" key="1">
    <citation type="submission" date="2014-03" db="EMBL/GenBank/DDBJ databases">
        <title>Draft Genome Sequence of Actibacterium mucosum KCTC 23349, a Marine Alphaproteobacterium with Complex Ionic Requirements Isolated from Mediterranean Seawater at Malvarrosa Beach, Valencia, Spain.</title>
        <authorList>
            <person name="Arahal D.R."/>
            <person name="Shao Z."/>
            <person name="Lai Q."/>
            <person name="Pujalte M.J."/>
        </authorList>
    </citation>
    <scope>NUCLEOTIDE SEQUENCE [LARGE SCALE GENOMIC DNA]</scope>
    <source>
        <strain evidence="1 2">KCTC 23349</strain>
    </source>
</reference>
<organism evidence="1 2">
    <name type="scientific">Actibacterium mucosum KCTC 23349</name>
    <dbReference type="NCBI Taxonomy" id="1454373"/>
    <lineage>
        <taxon>Bacteria</taxon>
        <taxon>Pseudomonadati</taxon>
        <taxon>Pseudomonadota</taxon>
        <taxon>Alphaproteobacteria</taxon>
        <taxon>Rhodobacterales</taxon>
        <taxon>Roseobacteraceae</taxon>
        <taxon>Actibacterium</taxon>
    </lineage>
</organism>